<evidence type="ECO:0000313" key="4">
    <source>
        <dbReference type="Proteomes" id="UP001500124"/>
    </source>
</evidence>
<dbReference type="PANTHER" id="PTHR12993:SF29">
    <property type="entry name" value="BLR3841 PROTEIN"/>
    <property type="match status" value="1"/>
</dbReference>
<proteinExistence type="predicted"/>
<accession>A0ABP9K9E2</accession>
<dbReference type="RefSeq" id="WP_345668377.1">
    <property type="nucleotide sequence ID" value="NZ_BAABKC010000037.1"/>
</dbReference>
<comment type="caution">
    <text evidence="3">The sequence shown here is derived from an EMBL/GenBank/DDBJ whole genome shotgun (WGS) entry which is preliminary data.</text>
</comment>
<sequence length="276" mass="29528">MTVSGSTTDGRRPGQHTGSARDTGPTARETYADPIQAPGTDEESWRAWDGWARLPEYTLPTAGRVVVVAAHPDDEVLGVGGALARLAEAGLTLTVVSVTDGEGSHPRTTRLTPTRLADVRARELREALTELGAGGAEVVRLGLPDTGVADHEDRLARALADLLPGASLCLAPWTGDVHADHEAAGRAALAAARTASVTCRLYPVWMWHWAHPADPRVPWERAARIPLPPAAQDRKRAAIDRFASQIRPLGPDPEDNAVLPPHELAHHLRGWEVVLG</sequence>
<dbReference type="PANTHER" id="PTHR12993">
    <property type="entry name" value="N-ACETYLGLUCOSAMINYL-PHOSPHATIDYLINOSITOL DE-N-ACETYLASE-RELATED"/>
    <property type="match status" value="1"/>
</dbReference>
<dbReference type="InterPro" id="IPR003737">
    <property type="entry name" value="GlcNAc_PI_deacetylase-related"/>
</dbReference>
<evidence type="ECO:0000256" key="1">
    <source>
        <dbReference type="ARBA" id="ARBA00022833"/>
    </source>
</evidence>
<dbReference type="Proteomes" id="UP001500124">
    <property type="component" value="Unassembled WGS sequence"/>
</dbReference>
<evidence type="ECO:0000313" key="3">
    <source>
        <dbReference type="EMBL" id="GAA5054094.1"/>
    </source>
</evidence>
<dbReference type="InterPro" id="IPR024078">
    <property type="entry name" value="LmbE-like_dom_sf"/>
</dbReference>
<name>A0ABP9K9E2_9ACTN</name>
<evidence type="ECO:0000256" key="2">
    <source>
        <dbReference type="SAM" id="MobiDB-lite"/>
    </source>
</evidence>
<dbReference type="Pfam" id="PF02585">
    <property type="entry name" value="PIG-L"/>
    <property type="match status" value="1"/>
</dbReference>
<organism evidence="3 4">
    <name type="scientific">Streptomyces similanensis</name>
    <dbReference type="NCBI Taxonomy" id="1274988"/>
    <lineage>
        <taxon>Bacteria</taxon>
        <taxon>Bacillati</taxon>
        <taxon>Actinomycetota</taxon>
        <taxon>Actinomycetes</taxon>
        <taxon>Kitasatosporales</taxon>
        <taxon>Streptomycetaceae</taxon>
        <taxon>Streptomyces</taxon>
    </lineage>
</organism>
<protein>
    <submittedName>
        <fullName evidence="3">PIG-L family deacetylase</fullName>
    </submittedName>
</protein>
<reference evidence="4" key="1">
    <citation type="journal article" date="2019" name="Int. J. Syst. Evol. Microbiol.">
        <title>The Global Catalogue of Microorganisms (GCM) 10K type strain sequencing project: providing services to taxonomists for standard genome sequencing and annotation.</title>
        <authorList>
            <consortium name="The Broad Institute Genomics Platform"/>
            <consortium name="The Broad Institute Genome Sequencing Center for Infectious Disease"/>
            <person name="Wu L."/>
            <person name="Ma J."/>
        </authorList>
    </citation>
    <scope>NUCLEOTIDE SEQUENCE [LARGE SCALE GENOMIC DNA]</scope>
    <source>
        <strain evidence="4">JCM 18410</strain>
    </source>
</reference>
<keyword evidence="4" id="KW-1185">Reference proteome</keyword>
<dbReference type="EMBL" id="BAABKC010000037">
    <property type="protein sequence ID" value="GAA5054094.1"/>
    <property type="molecule type" value="Genomic_DNA"/>
</dbReference>
<dbReference type="Gene3D" id="3.40.50.10320">
    <property type="entry name" value="LmbE-like"/>
    <property type="match status" value="1"/>
</dbReference>
<gene>
    <name evidence="3" type="ORF">GCM10023336_25000</name>
</gene>
<keyword evidence="1" id="KW-0862">Zinc</keyword>
<feature type="region of interest" description="Disordered" evidence="2">
    <location>
        <begin position="1"/>
        <end position="43"/>
    </location>
</feature>
<dbReference type="SUPFAM" id="SSF102588">
    <property type="entry name" value="LmbE-like"/>
    <property type="match status" value="1"/>
</dbReference>